<dbReference type="PANTHER" id="PTHR11692">
    <property type="entry name" value="BIFUNCTIONAL PURINE BIOSYNTHESIS PROTEIN PURH"/>
    <property type="match status" value="1"/>
</dbReference>
<dbReference type="InterPro" id="IPR002695">
    <property type="entry name" value="PurH-like"/>
</dbReference>
<organism evidence="1 2">
    <name type="scientific">Ditylenchus dipsaci</name>
    <dbReference type="NCBI Taxonomy" id="166011"/>
    <lineage>
        <taxon>Eukaryota</taxon>
        <taxon>Metazoa</taxon>
        <taxon>Ecdysozoa</taxon>
        <taxon>Nematoda</taxon>
        <taxon>Chromadorea</taxon>
        <taxon>Rhabditida</taxon>
        <taxon>Tylenchina</taxon>
        <taxon>Tylenchomorpha</taxon>
        <taxon>Sphaerularioidea</taxon>
        <taxon>Anguinidae</taxon>
        <taxon>Anguininae</taxon>
        <taxon>Ditylenchus</taxon>
    </lineage>
</organism>
<dbReference type="WBParaSite" id="jg4207">
    <property type="protein sequence ID" value="jg4207"/>
    <property type="gene ID" value="jg4207"/>
</dbReference>
<evidence type="ECO:0000313" key="2">
    <source>
        <dbReference type="WBParaSite" id="jg4207"/>
    </source>
</evidence>
<dbReference type="GO" id="GO:0006189">
    <property type="term" value="P:'de novo' IMP biosynthetic process"/>
    <property type="evidence" value="ECO:0007669"/>
    <property type="project" value="TreeGrafter"/>
</dbReference>
<dbReference type="PANTHER" id="PTHR11692:SF0">
    <property type="entry name" value="BIFUNCTIONAL PURINE BIOSYNTHESIS PROTEIN ATIC"/>
    <property type="match status" value="1"/>
</dbReference>
<accession>A0A915EDP4</accession>
<evidence type="ECO:0000313" key="1">
    <source>
        <dbReference type="Proteomes" id="UP000887574"/>
    </source>
</evidence>
<dbReference type="AlphaFoldDB" id="A0A915EDP4"/>
<dbReference type="Proteomes" id="UP000887574">
    <property type="component" value="Unplaced"/>
</dbReference>
<dbReference type="SUPFAM" id="SSF53927">
    <property type="entry name" value="Cytidine deaminase-like"/>
    <property type="match status" value="1"/>
</dbReference>
<dbReference type="SMART" id="SM00798">
    <property type="entry name" value="AICARFT_IMPCHas"/>
    <property type="match status" value="1"/>
</dbReference>
<dbReference type="Pfam" id="PF01808">
    <property type="entry name" value="AICARFT_IMPCHas"/>
    <property type="match status" value="1"/>
</dbReference>
<dbReference type="InterPro" id="IPR016193">
    <property type="entry name" value="Cytidine_deaminase-like"/>
</dbReference>
<protein>
    <submittedName>
        <fullName evidence="2">Phosphoribosylaminoimidazolecarboxamide formyltransferase</fullName>
    </submittedName>
</protein>
<dbReference type="Gene3D" id="3.40.140.20">
    <property type="match status" value="2"/>
</dbReference>
<sequence>MFMRLVLRSQTQDLFKAIAMARTKQTAHKTNILDGQVPLGGGVAVDKEEEQEMGYHQMPNGRGMVRRRSKSSSRLLDTFSKGHFFTRLVTAFEHTSSYDESITGYMRRQFGGNSTNSSPNNRRLIPLRYGTNPHQSQEAELYSSKLICPSKVAISLETHTNQMLNGAPGYINILDGLNAWQLVAELTEATGMPAAASFKHVSPAGAALGVPLNDAEAQSCFVSDLGLDSKRPSLAAAYARARGADRMSSFGDFIALSHRCDELTAKIISREVSDGVIAPDFDENALSILAKKKNGNYTVLKTKFADRSKYLPAEDEVRTVFGLKLKQKRNNAVISAETFSNIVSKNKDVIAQYAVEDLLVASIAVKYTQSNSVCFAHRGQVIGMGAGQQSRIHCTRLAGEKAANWLVLLFIIQAPDFVKKVENIQKYPSTI</sequence>
<dbReference type="FunFam" id="3.40.140.20:FF:000003">
    <property type="entry name" value="Bifunctional purine biosynthesis protein"/>
    <property type="match status" value="1"/>
</dbReference>
<dbReference type="InterPro" id="IPR024051">
    <property type="entry name" value="AICAR_Tfase_dup_dom_sf"/>
</dbReference>
<proteinExistence type="predicted"/>
<dbReference type="GO" id="GO:0004643">
    <property type="term" value="F:phosphoribosylaminoimidazolecarboxamide formyltransferase activity"/>
    <property type="evidence" value="ECO:0007669"/>
    <property type="project" value="InterPro"/>
</dbReference>
<keyword evidence="1" id="KW-1185">Reference proteome</keyword>
<reference evidence="2" key="1">
    <citation type="submission" date="2022-11" db="UniProtKB">
        <authorList>
            <consortium name="WormBaseParasite"/>
        </authorList>
    </citation>
    <scope>IDENTIFICATION</scope>
</reference>
<dbReference type="GO" id="GO:0005829">
    <property type="term" value="C:cytosol"/>
    <property type="evidence" value="ECO:0007669"/>
    <property type="project" value="TreeGrafter"/>
</dbReference>
<dbReference type="GO" id="GO:0003937">
    <property type="term" value="F:IMP cyclohydrolase activity"/>
    <property type="evidence" value="ECO:0007669"/>
    <property type="project" value="InterPro"/>
</dbReference>
<name>A0A915EDP4_9BILA</name>